<feature type="coiled-coil region" evidence="1">
    <location>
        <begin position="74"/>
        <end position="128"/>
    </location>
</feature>
<dbReference type="InterPro" id="IPR003961">
    <property type="entry name" value="FN3_dom"/>
</dbReference>
<keyword evidence="5" id="KW-1185">Reference proteome</keyword>
<reference evidence="5" key="1">
    <citation type="submission" date="2013-11" db="EMBL/GenBank/DDBJ databases">
        <authorList>
            <person name="Aslett M."/>
        </authorList>
    </citation>
    <scope>NUCLEOTIDE SEQUENCE [LARGE SCALE GENOMIC DNA]</scope>
    <source>
        <strain evidence="5">Edinburgh</strain>
    </source>
</reference>
<dbReference type="WBParaSite" id="TMUE_2000007704.3">
    <property type="protein sequence ID" value="TMUE_2000007704.3"/>
    <property type="gene ID" value="WBGene00287468"/>
</dbReference>
<name>A0A5S6QKK8_TRIMR</name>
<dbReference type="GO" id="GO:0000132">
    <property type="term" value="P:establishment of mitotic spindle orientation"/>
    <property type="evidence" value="ECO:0007669"/>
    <property type="project" value="TreeGrafter"/>
</dbReference>
<dbReference type="PROSITE" id="PS50853">
    <property type="entry name" value="FN3"/>
    <property type="match status" value="1"/>
</dbReference>
<dbReference type="AlphaFoldDB" id="A0A5S6QKK8"/>
<dbReference type="STRING" id="70415.A0A5S6QKK8"/>
<dbReference type="Proteomes" id="UP000046395">
    <property type="component" value="Unassembled WGS sequence"/>
</dbReference>
<reference evidence="6" key="3">
    <citation type="submission" date="2019-12" db="UniProtKB">
        <authorList>
            <consortium name="WormBaseParasite"/>
        </authorList>
    </citation>
    <scope>IDENTIFICATION</scope>
</reference>
<feature type="region of interest" description="Disordered" evidence="2">
    <location>
        <begin position="842"/>
        <end position="892"/>
    </location>
</feature>
<dbReference type="GO" id="GO:0007165">
    <property type="term" value="P:signal transduction"/>
    <property type="evidence" value="ECO:0007669"/>
    <property type="project" value="InterPro"/>
</dbReference>
<dbReference type="WBParaSite" id="TMUE_2000007704.2">
    <property type="protein sequence ID" value="TMUE_2000007704.2"/>
    <property type="gene ID" value="WBGene00287468"/>
</dbReference>
<dbReference type="PANTHER" id="PTHR21437:SF1">
    <property type="entry name" value="WIDE AWAKE"/>
    <property type="match status" value="1"/>
</dbReference>
<dbReference type="SUPFAM" id="SSF49265">
    <property type="entry name" value="Fibronectin type III"/>
    <property type="match status" value="1"/>
</dbReference>
<evidence type="ECO:0000256" key="2">
    <source>
        <dbReference type="SAM" id="MobiDB-lite"/>
    </source>
</evidence>
<dbReference type="InterPro" id="IPR036116">
    <property type="entry name" value="FN3_sf"/>
</dbReference>
<evidence type="ECO:0000259" key="3">
    <source>
        <dbReference type="PROSITE" id="PS50200"/>
    </source>
</evidence>
<keyword evidence="1" id="KW-0175">Coiled coil</keyword>
<dbReference type="WBParaSite" id="TMUE_2000007704.1">
    <property type="protein sequence ID" value="TMUE_2000007704.1"/>
    <property type="gene ID" value="WBGene00287468"/>
</dbReference>
<proteinExistence type="predicted"/>
<feature type="domain" description="Fibronectin type-III" evidence="4">
    <location>
        <begin position="134"/>
        <end position="230"/>
    </location>
</feature>
<dbReference type="PROSITE" id="PS50200">
    <property type="entry name" value="RA"/>
    <property type="match status" value="1"/>
</dbReference>
<dbReference type="Gene3D" id="2.60.40.10">
    <property type="entry name" value="Immunoglobulins"/>
    <property type="match status" value="1"/>
</dbReference>
<dbReference type="InterPro" id="IPR039269">
    <property type="entry name" value="ANKFN1"/>
</dbReference>
<evidence type="ECO:0000313" key="5">
    <source>
        <dbReference type="Proteomes" id="UP000046395"/>
    </source>
</evidence>
<sequence>MKKSAKTSDDALSAFFVAVQQDEIGKVRSMLRKSPDILKCVNRDGFSALDVATMLNHREASLLLLRHGFQENCELSVSNRLERLNNLVDSAEQRLCDAAVQPTTSNKADEMLSQLESHLHTLKKMRNNVTTLTVPAQPRCFLHVGSATSLVVSFGQVNAPEPIATKYKVEWSVDAEFTDVQTIITVDLRQPCVTIFHLRSDIPYYVRVCAGNFKGFSEPVLTTPSHLAPSCWRDLKPQLFFRARSVETAAVLIDRVKKLEKDDFSYSSVQADGALEKRRKLSLKSLLLTDNRLHKGNKSGLYVASILYRGDKVLHTYEDQFPLVQIDSSGPTAIASQFQWFLKLCCAKSVPSVGCIGDAVSHCSTLTYRMKLIQAMRTLQTILGQDDLGMAHVRPIVDRNESAVFVTVKNVESSRSTPGFPFKWCPIEKLKKRLSVCVGKEETVDRVLLKSVEECVSYHRRSTIKLEDGLYVGYVKLESSLNEMRILSAESPSNVIPFVRVRRNAHISRDEWEWLHSLKEETAAPTSPSTGQMLFHWELLNAVNVLLRKRIRLKEEEIELVQAYLLEVVEITDTVSFIFLLPPDNIRFVPNMETEAENSDSRVCSVKILEIANLRLYHPEFMSNISYVSIYLDIHMSVLRWFLRQTLDDREENDLQRRLKQCVSLQEEVESLWKSSRWIGTVISGIRNDPKDYRMALSNLFKYFRQNEEAFQKILDDLPSDWINPSPEETAYTERIRTECDVDEPEQQSDSGCYSDHSVDRCSYNDIVHIPVLCKTTELAQKSDPVSTVLGQNVHRRHLFNRPSSLKDQSVEETLEVPFIPLQTSASETSFGVLGRPTATVAKATDVEPDNQSENPAPNDGSEDNSPPVRLAQSSTDVSRRETLNAAVSGQKHSASEGCLYEKSAMGESSGCALLGHCQSNGDSLGGENGVDDLARIDQLYLRRKNALSQKRTGSEPLQPKLCGTCPSTSEEKVKATAADGNLALAQTEVRSVKVHLAFPGVFPDVASVHLRITGSVTARDVIEQVIERYSNVLSLDTDKLEQLCLVVVLGARERCLRDDYPVLCLKYPWHKGKLLIRKRSDLLTALECGNEAEV</sequence>
<dbReference type="InterPro" id="IPR013783">
    <property type="entry name" value="Ig-like_fold"/>
</dbReference>
<dbReference type="GO" id="GO:0005819">
    <property type="term" value="C:spindle"/>
    <property type="evidence" value="ECO:0007669"/>
    <property type="project" value="TreeGrafter"/>
</dbReference>
<accession>A0A5S6QKK8</accession>
<evidence type="ECO:0000259" key="4">
    <source>
        <dbReference type="PROSITE" id="PS50853"/>
    </source>
</evidence>
<organism evidence="5 6">
    <name type="scientific">Trichuris muris</name>
    <name type="common">Mouse whipworm</name>
    <dbReference type="NCBI Taxonomy" id="70415"/>
    <lineage>
        <taxon>Eukaryota</taxon>
        <taxon>Metazoa</taxon>
        <taxon>Ecdysozoa</taxon>
        <taxon>Nematoda</taxon>
        <taxon>Enoplea</taxon>
        <taxon>Dorylaimia</taxon>
        <taxon>Trichinellida</taxon>
        <taxon>Trichuridae</taxon>
        <taxon>Trichuris</taxon>
    </lineage>
</organism>
<dbReference type="GO" id="GO:0061172">
    <property type="term" value="P:regulation of establishment of bipolar cell polarity"/>
    <property type="evidence" value="ECO:0007669"/>
    <property type="project" value="TreeGrafter"/>
</dbReference>
<dbReference type="PANTHER" id="PTHR21437">
    <property type="entry name" value="WIDE AWAKE"/>
    <property type="match status" value="1"/>
</dbReference>
<protein>
    <submittedName>
        <fullName evidence="6">Fibronectin type-III domain-containing protein</fullName>
    </submittedName>
</protein>
<evidence type="ECO:0000313" key="6">
    <source>
        <dbReference type="WBParaSite" id="TMUE_2000007704.1"/>
    </source>
</evidence>
<feature type="domain" description="Ras-associating" evidence="3">
    <location>
        <begin position="989"/>
        <end position="1082"/>
    </location>
</feature>
<reference evidence="5" key="2">
    <citation type="submission" date="2014-03" db="EMBL/GenBank/DDBJ databases">
        <title>The whipworm genome and dual-species transcriptomics of an intimate host-pathogen interaction.</title>
        <authorList>
            <person name="Foth B.J."/>
            <person name="Tsai I.J."/>
            <person name="Reid A.J."/>
            <person name="Bancroft A.J."/>
            <person name="Nichol S."/>
            <person name="Tracey A."/>
            <person name="Holroyd N."/>
            <person name="Cotton J.A."/>
            <person name="Stanley E.J."/>
            <person name="Zarowiecki M."/>
            <person name="Liu J.Z."/>
            <person name="Huckvale T."/>
            <person name="Cooper P.J."/>
            <person name="Grencis R.K."/>
            <person name="Berriman M."/>
        </authorList>
    </citation>
    <scope>NUCLEOTIDE SEQUENCE [LARGE SCALE GENOMIC DNA]</scope>
    <source>
        <strain evidence="5">Edinburgh</strain>
    </source>
</reference>
<dbReference type="InterPro" id="IPR000159">
    <property type="entry name" value="RA_dom"/>
</dbReference>
<evidence type="ECO:0000256" key="1">
    <source>
        <dbReference type="SAM" id="Coils"/>
    </source>
</evidence>
<dbReference type="CDD" id="cd00063">
    <property type="entry name" value="FN3"/>
    <property type="match status" value="1"/>
</dbReference>